<dbReference type="PANTHER" id="PTHR43143">
    <property type="entry name" value="METALLOPHOSPHOESTERASE, CALCINEURIN SUPERFAMILY"/>
    <property type="match status" value="1"/>
</dbReference>
<gene>
    <name evidence="2" type="primary">cpdA</name>
    <name evidence="3" type="ORF">BDE27_2401</name>
    <name evidence="2" type="ORF">Xehl_03731</name>
</gene>
<dbReference type="InterPro" id="IPR029052">
    <property type="entry name" value="Metallo-depent_PP-like"/>
</dbReference>
<dbReference type="PANTHER" id="PTHR43143:SF1">
    <property type="entry name" value="SERINE_THREONINE-PROTEIN PHOSPHATASE CPPED1"/>
    <property type="match status" value="1"/>
</dbReference>
<dbReference type="SUPFAM" id="SSF56300">
    <property type="entry name" value="Metallo-dependent phosphatases"/>
    <property type="match status" value="1"/>
</dbReference>
<reference evidence="3 5" key="2">
    <citation type="submission" date="2018-09" db="EMBL/GenBank/DDBJ databases">
        <title>Genomic Encyclopedia of Archaeal and Bacterial Type Strains, Phase II (KMG-II): from individual species to whole genera.</title>
        <authorList>
            <person name="Goeker M."/>
        </authorList>
    </citation>
    <scope>NUCLEOTIDE SEQUENCE [LARGE SCALE GENOMIC DNA]</scope>
    <source>
        <strain evidence="3 5">DSM 16337</strain>
    </source>
</reference>
<dbReference type="Gene3D" id="2.60.270.50">
    <property type="match status" value="1"/>
</dbReference>
<evidence type="ECO:0000313" key="3">
    <source>
        <dbReference type="EMBL" id="RKE90527.1"/>
    </source>
</evidence>
<dbReference type="Pfam" id="PF00149">
    <property type="entry name" value="Metallophos"/>
    <property type="match status" value="1"/>
</dbReference>
<organism evidence="2 4">
    <name type="scientific">Xenorhabdus ehlersii</name>
    <dbReference type="NCBI Taxonomy" id="290111"/>
    <lineage>
        <taxon>Bacteria</taxon>
        <taxon>Pseudomonadati</taxon>
        <taxon>Pseudomonadota</taxon>
        <taxon>Gammaproteobacteria</taxon>
        <taxon>Enterobacterales</taxon>
        <taxon>Morganellaceae</taxon>
        <taxon>Xenorhabdus</taxon>
    </lineage>
</organism>
<evidence type="ECO:0000313" key="2">
    <source>
        <dbReference type="EMBL" id="PHM22387.1"/>
    </source>
</evidence>
<dbReference type="InterPro" id="IPR051918">
    <property type="entry name" value="STPP_CPPED1"/>
</dbReference>
<keyword evidence="2" id="KW-0378">Hydrolase</keyword>
<dbReference type="RefSeq" id="WP_099133864.1">
    <property type="nucleotide sequence ID" value="NZ_CAWNOJ010000040.1"/>
</dbReference>
<accession>A0A2D0IKT3</accession>
<dbReference type="EMBL" id="RAQI01000003">
    <property type="protein sequence ID" value="RKE90527.1"/>
    <property type="molecule type" value="Genomic_DNA"/>
</dbReference>
<dbReference type="EC" id="3.1.4.53" evidence="2"/>
<name>A0A2D0IKT3_9GAMM</name>
<proteinExistence type="predicted"/>
<evidence type="ECO:0000313" key="4">
    <source>
        <dbReference type="Proteomes" id="UP000225605"/>
    </source>
</evidence>
<sequence>MKKINQSTLPYLMFIILLFLSTFSIRALSSTLISIKNSTDSILELDSSSLKNGTWSTKPPQKVLMGERVNFMFDNSRMNNTEGTAVYKASDGAKITIHWNIPFFGKNSYDITTNKQDSYLTGYSLIHGENTGIRVTFLKKHLTRNYKVIVMSDPQPWRLETGDPNAFANEEPWKNRNRNVVKSINELHLQGLVDFGIINGDMTEFGRQNTRDDFYLIYNKLLFPFYFGLGNHDYQNNVNDCTEYWHFDFSKNACARWSVDNMASEISDNYQNEQLLNFNSDYNNDKHSGSLAYSWDFGNIHYVQLQNYPTYWVTLDHYAAPTIYIKNSMAWLKTDLTKAYSRGKASILNFHDGTQSFIQKSTDEQKKEFKNLIEKYNVMAVFIGHTHQVKESNKNGGDPIFGNARIYNSGALFQGDFLLMNVRNKCIDVSVYNGRDGTPRKIQDFQGTCGKLTHQLNQ</sequence>
<dbReference type="Gene3D" id="3.60.21.10">
    <property type="match status" value="1"/>
</dbReference>
<dbReference type="InterPro" id="IPR004843">
    <property type="entry name" value="Calcineurin-like_PHP"/>
</dbReference>
<dbReference type="EMBL" id="NIBT01000028">
    <property type="protein sequence ID" value="PHM22387.1"/>
    <property type="molecule type" value="Genomic_DNA"/>
</dbReference>
<keyword evidence="5" id="KW-1185">Reference proteome</keyword>
<feature type="domain" description="Calcineurin-like phosphoesterase" evidence="1">
    <location>
        <begin position="147"/>
        <end position="388"/>
    </location>
</feature>
<protein>
    <submittedName>
        <fullName evidence="2">3',5'-cyclic adenosine monophosphate phosphodiesterase CpdA</fullName>
        <ecNumber evidence="2">3.1.4.53</ecNumber>
    </submittedName>
    <submittedName>
        <fullName evidence="3">Calcineurin-like phosphoesterase family protein</fullName>
    </submittedName>
</protein>
<dbReference type="Proteomes" id="UP000283568">
    <property type="component" value="Unassembled WGS sequence"/>
</dbReference>
<dbReference type="GO" id="GO:0004115">
    <property type="term" value="F:3',5'-cyclic-AMP phosphodiesterase activity"/>
    <property type="evidence" value="ECO:0007669"/>
    <property type="project" value="UniProtKB-EC"/>
</dbReference>
<reference evidence="2 4" key="1">
    <citation type="journal article" date="2017" name="Nat. Microbiol.">
        <title>Natural product diversity associated with the nematode symbionts Photorhabdus and Xenorhabdus.</title>
        <authorList>
            <person name="Tobias N.J."/>
            <person name="Wolff H."/>
            <person name="Djahanschiri B."/>
            <person name="Grundmann F."/>
            <person name="Kronenwerth M."/>
            <person name="Shi Y.M."/>
            <person name="Simonyi S."/>
            <person name="Grun P."/>
            <person name="Shapiro-Ilan D."/>
            <person name="Pidot S.J."/>
            <person name="Stinear T.P."/>
            <person name="Ebersberger I."/>
            <person name="Bode H.B."/>
        </authorList>
    </citation>
    <scope>NUCLEOTIDE SEQUENCE [LARGE SCALE GENOMIC DNA]</scope>
    <source>
        <strain evidence="2 4">DSM 16337</strain>
    </source>
</reference>
<dbReference type="OrthoDB" id="9784378at2"/>
<evidence type="ECO:0000313" key="5">
    <source>
        <dbReference type="Proteomes" id="UP000283568"/>
    </source>
</evidence>
<comment type="caution">
    <text evidence="2">The sequence shown here is derived from an EMBL/GenBank/DDBJ whole genome shotgun (WGS) entry which is preliminary data.</text>
</comment>
<dbReference type="AlphaFoldDB" id="A0A2D0IKT3"/>
<evidence type="ECO:0000259" key="1">
    <source>
        <dbReference type="Pfam" id="PF00149"/>
    </source>
</evidence>
<dbReference type="Proteomes" id="UP000225605">
    <property type="component" value="Unassembled WGS sequence"/>
</dbReference>